<evidence type="ECO:0000256" key="3">
    <source>
        <dbReference type="ARBA" id="ARBA00007301"/>
    </source>
</evidence>
<dbReference type="UniPathway" id="UPA01068">
    <property type="reaction ID" value="UER00304"/>
</dbReference>
<name>A0A4U1BUK2_9SPHI</name>
<evidence type="ECO:0000256" key="8">
    <source>
        <dbReference type="ARBA" id="ARBA00023096"/>
    </source>
</evidence>
<feature type="binding site" evidence="9 11">
    <location>
        <begin position="80"/>
        <end position="81"/>
    </location>
    <ligand>
        <name>FMN</name>
        <dbReference type="ChEBI" id="CHEBI:58210"/>
    </ligand>
</feature>
<dbReference type="PIRSF" id="PIRSF000190">
    <property type="entry name" value="Pyd_amn-ph_oxd"/>
    <property type="match status" value="1"/>
</dbReference>
<feature type="binding site" evidence="10">
    <location>
        <begin position="12"/>
        <end position="15"/>
    </location>
    <ligand>
        <name>substrate</name>
    </ligand>
</feature>
<evidence type="ECO:0000256" key="6">
    <source>
        <dbReference type="ARBA" id="ARBA00022643"/>
    </source>
</evidence>
<protein>
    <recommendedName>
        <fullName evidence="9">Pyridoxine/pyridoxamine 5'-phosphate oxidase</fullName>
        <ecNumber evidence="9">1.4.3.5</ecNumber>
    </recommendedName>
    <alternativeName>
        <fullName evidence="9">PNP/PMP oxidase</fullName>
        <shortName evidence="9">PNPOx</shortName>
    </alternativeName>
    <alternativeName>
        <fullName evidence="9">Pyridoxal 5'-phosphate synthase</fullName>
    </alternativeName>
</protein>
<dbReference type="InterPro" id="IPR011576">
    <property type="entry name" value="Pyridox_Oxase_N"/>
</dbReference>
<evidence type="ECO:0000259" key="12">
    <source>
        <dbReference type="Pfam" id="PF01243"/>
    </source>
</evidence>
<dbReference type="EC" id="1.4.3.5" evidence="9"/>
<comment type="subunit">
    <text evidence="4 9">Homodimer.</text>
</comment>
<feature type="binding site" evidence="9 11">
    <location>
        <begin position="144"/>
        <end position="145"/>
    </location>
    <ligand>
        <name>FMN</name>
        <dbReference type="ChEBI" id="CHEBI:58210"/>
    </ligand>
</feature>
<dbReference type="GO" id="GO:0008615">
    <property type="term" value="P:pyridoxine biosynthetic process"/>
    <property type="evidence" value="ECO:0007669"/>
    <property type="project" value="UniProtKB-UniRule"/>
</dbReference>
<sequence>MSIEKSTIQNLRQDYRSASLSKSDIDKNPFQQFSKWFKEALNAKVTEPNAMTIATSSKNGIPSARIVLLKEFDENGFVFYTNYNSQKGKELEENPHAALIFFWGDLERQIRIEGTVEKVTEEEATEYFNSRPKGSQLGAHTSPQSETIPNRSFLEYKLADLEKEYHYKDIPKPSHWGGYRVIPNKIEFWQGRTSRLHDRIVYLKNNDQSWRFERLAP</sequence>
<comment type="catalytic activity">
    <reaction evidence="9">
        <text>pyridoxamine 5'-phosphate + O2 + H2O = pyridoxal 5'-phosphate + H2O2 + NH4(+)</text>
        <dbReference type="Rhea" id="RHEA:15817"/>
        <dbReference type="ChEBI" id="CHEBI:15377"/>
        <dbReference type="ChEBI" id="CHEBI:15379"/>
        <dbReference type="ChEBI" id="CHEBI:16240"/>
        <dbReference type="ChEBI" id="CHEBI:28938"/>
        <dbReference type="ChEBI" id="CHEBI:58451"/>
        <dbReference type="ChEBI" id="CHEBI:597326"/>
        <dbReference type="EC" id="1.4.3.5"/>
    </reaction>
</comment>
<keyword evidence="6 9" id="KW-0288">FMN</keyword>
<comment type="caution">
    <text evidence="9">Lacks conserved residue(s) required for the propagation of feature annotation.</text>
</comment>
<evidence type="ECO:0000256" key="2">
    <source>
        <dbReference type="ARBA" id="ARBA00005037"/>
    </source>
</evidence>
<feature type="binding site" evidence="9 11">
    <location>
        <position position="109"/>
    </location>
    <ligand>
        <name>FMN</name>
        <dbReference type="ChEBI" id="CHEBI:58210"/>
    </ligand>
</feature>
<comment type="pathway">
    <text evidence="2 9">Cofactor metabolism; pyridoxal 5'-phosphate salvage; pyridoxal 5'-phosphate from pyridoxine 5'-phosphate: step 1/1.</text>
</comment>
<feature type="binding site" evidence="9 11">
    <location>
        <position position="189"/>
    </location>
    <ligand>
        <name>FMN</name>
        <dbReference type="ChEBI" id="CHEBI:58210"/>
    </ligand>
</feature>
<comment type="catalytic activity">
    <reaction evidence="9">
        <text>pyridoxine 5'-phosphate + O2 = pyridoxal 5'-phosphate + H2O2</text>
        <dbReference type="Rhea" id="RHEA:15149"/>
        <dbReference type="ChEBI" id="CHEBI:15379"/>
        <dbReference type="ChEBI" id="CHEBI:16240"/>
        <dbReference type="ChEBI" id="CHEBI:58589"/>
        <dbReference type="ChEBI" id="CHEBI:597326"/>
        <dbReference type="EC" id="1.4.3.5"/>
    </reaction>
</comment>
<evidence type="ECO:0000313" key="15">
    <source>
        <dbReference type="Proteomes" id="UP000308181"/>
    </source>
</evidence>
<feature type="binding site" evidence="9 10">
    <location>
        <position position="131"/>
    </location>
    <ligand>
        <name>substrate</name>
    </ligand>
</feature>
<feature type="binding site" evidence="9 11">
    <location>
        <begin position="65"/>
        <end position="70"/>
    </location>
    <ligand>
        <name>FMN</name>
        <dbReference type="ChEBI" id="CHEBI:58210"/>
    </ligand>
</feature>
<dbReference type="Proteomes" id="UP000308181">
    <property type="component" value="Unassembled WGS sequence"/>
</dbReference>
<dbReference type="Pfam" id="PF10590">
    <property type="entry name" value="PNP_phzG_C"/>
    <property type="match status" value="1"/>
</dbReference>
<comment type="function">
    <text evidence="9">Catalyzes the oxidation of either pyridoxine 5'-phosphate (PNP) or pyridoxamine 5'-phosphate (PMP) into pyridoxal 5'-phosphate (PLP).</text>
</comment>
<comment type="cofactor">
    <cofactor evidence="9 11">
        <name>FMN</name>
        <dbReference type="ChEBI" id="CHEBI:58210"/>
    </cofactor>
    <text evidence="9 11">Binds 1 FMN per subunit.</text>
</comment>
<comment type="pathway">
    <text evidence="1 9">Cofactor metabolism; pyridoxal 5'-phosphate salvage; pyridoxal 5'-phosphate from pyridoxamine 5'-phosphate: step 1/1.</text>
</comment>
<feature type="binding site" evidence="9 10">
    <location>
        <begin position="195"/>
        <end position="197"/>
    </location>
    <ligand>
        <name>substrate</name>
    </ligand>
</feature>
<keyword evidence="8 9" id="KW-0664">Pyridoxine biosynthesis</keyword>
<keyword evidence="7 9" id="KW-0560">Oxidoreductase</keyword>
<evidence type="ECO:0000256" key="4">
    <source>
        <dbReference type="ARBA" id="ARBA00011738"/>
    </source>
</evidence>
<evidence type="ECO:0000256" key="5">
    <source>
        <dbReference type="ARBA" id="ARBA00022630"/>
    </source>
</evidence>
<dbReference type="GO" id="GO:0010181">
    <property type="term" value="F:FMN binding"/>
    <property type="evidence" value="ECO:0007669"/>
    <property type="project" value="UniProtKB-UniRule"/>
</dbReference>
<feature type="domain" description="Pyridoxamine 5'-phosphate oxidase N-terminal" evidence="12">
    <location>
        <begin position="37"/>
        <end position="160"/>
    </location>
</feature>
<dbReference type="RefSeq" id="WP_136827298.1">
    <property type="nucleotide sequence ID" value="NZ_SWBP01000006.1"/>
</dbReference>
<feature type="binding site" evidence="9 10">
    <location>
        <position position="127"/>
    </location>
    <ligand>
        <name>substrate</name>
    </ligand>
</feature>
<dbReference type="AlphaFoldDB" id="A0A4U1BUK2"/>
<evidence type="ECO:0000256" key="1">
    <source>
        <dbReference type="ARBA" id="ARBA00004738"/>
    </source>
</evidence>
<organism evidence="14 15">
    <name type="scientific">Pedobacter cryophilus</name>
    <dbReference type="NCBI Taxonomy" id="2571271"/>
    <lineage>
        <taxon>Bacteria</taxon>
        <taxon>Pseudomonadati</taxon>
        <taxon>Bacteroidota</taxon>
        <taxon>Sphingobacteriia</taxon>
        <taxon>Sphingobacteriales</taxon>
        <taxon>Sphingobacteriaceae</taxon>
        <taxon>Pedobacter</taxon>
    </lineage>
</organism>
<evidence type="ECO:0000313" key="14">
    <source>
        <dbReference type="EMBL" id="TKB95922.1"/>
    </source>
</evidence>
<dbReference type="InterPro" id="IPR000659">
    <property type="entry name" value="Pyridox_Oxase"/>
</dbReference>
<feature type="binding site" evidence="9 10">
    <location>
        <position position="135"/>
    </location>
    <ligand>
        <name>substrate</name>
    </ligand>
</feature>
<evidence type="ECO:0000256" key="10">
    <source>
        <dbReference type="PIRSR" id="PIRSR000190-1"/>
    </source>
</evidence>
<accession>A0A4U1BUK2</accession>
<dbReference type="EMBL" id="SWBP01000006">
    <property type="protein sequence ID" value="TKB95922.1"/>
    <property type="molecule type" value="Genomic_DNA"/>
</dbReference>
<proteinExistence type="inferred from homology"/>
<reference evidence="14 15" key="1">
    <citation type="submission" date="2019-04" db="EMBL/GenBank/DDBJ databases">
        <title>Pedobacter sp. AR-3-17 sp. nov., isolated from Arctic soil.</title>
        <authorList>
            <person name="Dahal R.H."/>
            <person name="Kim D.-U."/>
        </authorList>
    </citation>
    <scope>NUCLEOTIDE SEQUENCE [LARGE SCALE GENOMIC DNA]</scope>
    <source>
        <strain evidence="14 15">AR-3-17</strain>
    </source>
</reference>
<keyword evidence="5 9" id="KW-0285">Flavoprotein</keyword>
<comment type="similarity">
    <text evidence="3 9">Belongs to the pyridoxamine 5'-phosphate oxidase family.</text>
</comment>
<dbReference type="GO" id="GO:0004733">
    <property type="term" value="F:pyridoxamine phosphate oxidase activity"/>
    <property type="evidence" value="ECO:0007669"/>
    <property type="project" value="UniProtKB-UniRule"/>
</dbReference>
<dbReference type="HAMAP" id="MF_01629">
    <property type="entry name" value="PdxH"/>
    <property type="match status" value="1"/>
</dbReference>
<dbReference type="NCBIfam" id="TIGR00558">
    <property type="entry name" value="pdxH"/>
    <property type="match status" value="1"/>
</dbReference>
<evidence type="ECO:0000259" key="13">
    <source>
        <dbReference type="Pfam" id="PF10590"/>
    </source>
</evidence>
<dbReference type="InterPro" id="IPR019576">
    <property type="entry name" value="Pyridoxamine_oxidase_dimer_C"/>
</dbReference>
<gene>
    <name evidence="9 14" type="primary">pdxH</name>
    <name evidence="14" type="ORF">FA046_14700</name>
</gene>
<feature type="domain" description="Pyridoxine 5'-phosphate oxidase dimerisation C-terminal" evidence="13">
    <location>
        <begin position="176"/>
        <end position="217"/>
    </location>
</feature>
<feature type="binding site" evidence="9 11">
    <location>
        <position position="199"/>
    </location>
    <ligand>
        <name>FMN</name>
        <dbReference type="ChEBI" id="CHEBI:58210"/>
    </ligand>
</feature>
<dbReference type="FunFam" id="2.30.110.10:FF:000005">
    <property type="entry name" value="NAD(P)H-hydrate epimerase"/>
    <property type="match status" value="1"/>
</dbReference>
<evidence type="ECO:0000256" key="9">
    <source>
        <dbReference type="HAMAP-Rule" id="MF_01629"/>
    </source>
</evidence>
<dbReference type="Gene3D" id="2.30.110.10">
    <property type="entry name" value="Electron Transport, Fmn-binding Protein, Chain A"/>
    <property type="match status" value="1"/>
</dbReference>
<evidence type="ECO:0000256" key="7">
    <source>
        <dbReference type="ARBA" id="ARBA00023002"/>
    </source>
</evidence>
<keyword evidence="15" id="KW-1185">Reference proteome</keyword>
<dbReference type="OrthoDB" id="9780392at2"/>
<dbReference type="InterPro" id="IPR012349">
    <property type="entry name" value="Split_barrel_FMN-bd"/>
</dbReference>
<dbReference type="PANTHER" id="PTHR10851">
    <property type="entry name" value="PYRIDOXINE-5-PHOSPHATE OXIDASE"/>
    <property type="match status" value="1"/>
</dbReference>
<dbReference type="InterPro" id="IPR019740">
    <property type="entry name" value="Pyridox_Oxase_CS"/>
</dbReference>
<feature type="binding site" evidence="9 11">
    <location>
        <position position="87"/>
    </location>
    <ligand>
        <name>FMN</name>
        <dbReference type="ChEBI" id="CHEBI:58210"/>
    </ligand>
</feature>
<feature type="binding site" evidence="9 10">
    <location>
        <position position="70"/>
    </location>
    <ligand>
        <name>substrate</name>
    </ligand>
</feature>
<dbReference type="PANTHER" id="PTHR10851:SF0">
    <property type="entry name" value="PYRIDOXINE-5'-PHOSPHATE OXIDASE"/>
    <property type="match status" value="1"/>
</dbReference>
<dbReference type="PROSITE" id="PS01064">
    <property type="entry name" value="PYRIDOX_OXIDASE"/>
    <property type="match status" value="1"/>
</dbReference>
<dbReference type="NCBIfam" id="NF004231">
    <property type="entry name" value="PRK05679.1"/>
    <property type="match status" value="1"/>
</dbReference>
<dbReference type="Pfam" id="PF01243">
    <property type="entry name" value="PNPOx_N"/>
    <property type="match status" value="1"/>
</dbReference>
<evidence type="ECO:0000256" key="11">
    <source>
        <dbReference type="PIRSR" id="PIRSR000190-2"/>
    </source>
</evidence>
<comment type="caution">
    <text evidence="14">The sequence shown here is derived from an EMBL/GenBank/DDBJ whole genome shotgun (WGS) entry which is preliminary data.</text>
</comment>
<dbReference type="SUPFAM" id="SSF50475">
    <property type="entry name" value="FMN-binding split barrel"/>
    <property type="match status" value="1"/>
</dbReference>